<sequence length="73" mass="8179">MLAAPRDTVLSLCRLLTTVDSWPCPCPEDWLVFHTLPPRSAVTLFQLPIPSSKPAASPIFFPPCRLLCKERTE</sequence>
<comment type="caution">
    <text evidence="1">The sequence shown here is derived from an EMBL/GenBank/DDBJ whole genome shotgun (WGS) entry which is preliminary data.</text>
</comment>
<evidence type="ECO:0000313" key="1">
    <source>
        <dbReference type="EMBL" id="TKR83225.1"/>
    </source>
</evidence>
<protein>
    <submittedName>
        <fullName evidence="1">Uncharacterized protein</fullName>
    </submittedName>
</protein>
<reference evidence="1 2" key="2">
    <citation type="journal article" date="2019" name="G3 (Bethesda)">
        <title>Hybrid Assembly of the Genome of the Entomopathogenic Nematode Steinernema carpocapsae Identifies the X-Chromosome.</title>
        <authorList>
            <person name="Serra L."/>
            <person name="Macchietto M."/>
            <person name="Macias-Munoz A."/>
            <person name="McGill C.J."/>
            <person name="Rodriguez I.M."/>
            <person name="Rodriguez B."/>
            <person name="Murad R."/>
            <person name="Mortazavi A."/>
        </authorList>
    </citation>
    <scope>NUCLEOTIDE SEQUENCE [LARGE SCALE GENOMIC DNA]</scope>
    <source>
        <strain evidence="1 2">ALL</strain>
    </source>
</reference>
<organism evidence="1 2">
    <name type="scientific">Steinernema carpocapsae</name>
    <name type="common">Entomopathogenic nematode</name>
    <dbReference type="NCBI Taxonomy" id="34508"/>
    <lineage>
        <taxon>Eukaryota</taxon>
        <taxon>Metazoa</taxon>
        <taxon>Ecdysozoa</taxon>
        <taxon>Nematoda</taxon>
        <taxon>Chromadorea</taxon>
        <taxon>Rhabditida</taxon>
        <taxon>Tylenchina</taxon>
        <taxon>Panagrolaimomorpha</taxon>
        <taxon>Strongyloidoidea</taxon>
        <taxon>Steinernematidae</taxon>
        <taxon>Steinernema</taxon>
    </lineage>
</organism>
<dbReference type="EMBL" id="AZBU02000004">
    <property type="protein sequence ID" value="TKR83225.1"/>
    <property type="molecule type" value="Genomic_DNA"/>
</dbReference>
<name>A0A4V6A3I4_STECR</name>
<dbReference type="AlphaFoldDB" id="A0A4V6A3I4"/>
<gene>
    <name evidence="1" type="ORF">L596_016849</name>
</gene>
<dbReference type="Proteomes" id="UP000298663">
    <property type="component" value="Unassembled WGS sequence"/>
</dbReference>
<keyword evidence="2" id="KW-1185">Reference proteome</keyword>
<evidence type="ECO:0000313" key="2">
    <source>
        <dbReference type="Proteomes" id="UP000298663"/>
    </source>
</evidence>
<proteinExistence type="predicted"/>
<reference evidence="1 2" key="1">
    <citation type="journal article" date="2015" name="Genome Biol.">
        <title>Comparative genomics of Steinernema reveals deeply conserved gene regulatory networks.</title>
        <authorList>
            <person name="Dillman A.R."/>
            <person name="Macchietto M."/>
            <person name="Porter C.F."/>
            <person name="Rogers A."/>
            <person name="Williams B."/>
            <person name="Antoshechkin I."/>
            <person name="Lee M.M."/>
            <person name="Goodwin Z."/>
            <person name="Lu X."/>
            <person name="Lewis E.E."/>
            <person name="Goodrich-Blair H."/>
            <person name="Stock S.P."/>
            <person name="Adams B.J."/>
            <person name="Sternberg P.W."/>
            <person name="Mortazavi A."/>
        </authorList>
    </citation>
    <scope>NUCLEOTIDE SEQUENCE [LARGE SCALE GENOMIC DNA]</scope>
    <source>
        <strain evidence="1 2">ALL</strain>
    </source>
</reference>
<accession>A0A4V6A3I4</accession>